<dbReference type="OrthoDB" id="10072024at2759"/>
<dbReference type="GO" id="GO:0008270">
    <property type="term" value="F:zinc ion binding"/>
    <property type="evidence" value="ECO:0007669"/>
    <property type="project" value="UniProtKB-KW"/>
</dbReference>
<reference evidence="6" key="1">
    <citation type="journal article" date="2015" name="Nat. Plants">
        <title>Genome expansion of Arabis alpina linked with retrotransposition and reduced symmetric DNA methylation.</title>
        <authorList>
            <person name="Willing E.M."/>
            <person name="Rawat V."/>
            <person name="Mandakova T."/>
            <person name="Maumus F."/>
            <person name="James G.V."/>
            <person name="Nordstroem K.J."/>
            <person name="Becker C."/>
            <person name="Warthmann N."/>
            <person name="Chica C."/>
            <person name="Szarzynska B."/>
            <person name="Zytnicki M."/>
            <person name="Albani M.C."/>
            <person name="Kiefer C."/>
            <person name="Bergonzi S."/>
            <person name="Castaings L."/>
            <person name="Mateos J.L."/>
            <person name="Berns M.C."/>
            <person name="Bujdoso N."/>
            <person name="Piofczyk T."/>
            <person name="de Lorenzo L."/>
            <person name="Barrero-Sicilia C."/>
            <person name="Mateos I."/>
            <person name="Piednoel M."/>
            <person name="Hagmann J."/>
            <person name="Chen-Min-Tao R."/>
            <person name="Iglesias-Fernandez R."/>
            <person name="Schuster S.C."/>
            <person name="Alonso-Blanco C."/>
            <person name="Roudier F."/>
            <person name="Carbonero P."/>
            <person name="Paz-Ares J."/>
            <person name="Davis S.J."/>
            <person name="Pecinka A."/>
            <person name="Quesneville H."/>
            <person name="Colot V."/>
            <person name="Lysak M.A."/>
            <person name="Weigel D."/>
            <person name="Coupland G."/>
            <person name="Schneeberger K."/>
        </authorList>
    </citation>
    <scope>NUCLEOTIDE SEQUENCE [LARGE SCALE GENOMIC DNA]</scope>
    <source>
        <strain evidence="6">cv. Pajares</strain>
    </source>
</reference>
<dbReference type="InterPro" id="IPR011124">
    <property type="entry name" value="Znf_CW"/>
</dbReference>
<evidence type="ECO:0000313" key="6">
    <source>
        <dbReference type="Proteomes" id="UP000029120"/>
    </source>
</evidence>
<accession>A0A087GQX4</accession>
<keyword evidence="2" id="KW-0863">Zinc-finger</keyword>
<feature type="domain" description="CW-type" evidence="4">
    <location>
        <begin position="14"/>
        <end position="65"/>
    </location>
</feature>
<evidence type="ECO:0000256" key="3">
    <source>
        <dbReference type="ARBA" id="ARBA00022833"/>
    </source>
</evidence>
<dbReference type="PROSITE" id="PS51050">
    <property type="entry name" value="ZF_CW"/>
    <property type="match status" value="1"/>
</dbReference>
<evidence type="ECO:0000256" key="2">
    <source>
        <dbReference type="ARBA" id="ARBA00022771"/>
    </source>
</evidence>
<organism evidence="5 6">
    <name type="scientific">Arabis alpina</name>
    <name type="common">Alpine rock-cress</name>
    <dbReference type="NCBI Taxonomy" id="50452"/>
    <lineage>
        <taxon>Eukaryota</taxon>
        <taxon>Viridiplantae</taxon>
        <taxon>Streptophyta</taxon>
        <taxon>Embryophyta</taxon>
        <taxon>Tracheophyta</taxon>
        <taxon>Spermatophyta</taxon>
        <taxon>Magnoliopsida</taxon>
        <taxon>eudicotyledons</taxon>
        <taxon>Gunneridae</taxon>
        <taxon>Pentapetalae</taxon>
        <taxon>rosids</taxon>
        <taxon>malvids</taxon>
        <taxon>Brassicales</taxon>
        <taxon>Brassicaceae</taxon>
        <taxon>Arabideae</taxon>
        <taxon>Arabis</taxon>
    </lineage>
</organism>
<sequence>MEDATPQTSVKRSPNIIDTFVAQCGKCYKWRSIDSEEEYEEIRSKAPDKSFECMKNCEEPGDVDVEGDSTRLEHQFPGA</sequence>
<dbReference type="Gramene" id="KFK32276">
    <property type="protein sequence ID" value="KFK32276"/>
    <property type="gene ID" value="AALP_AA6G221300"/>
</dbReference>
<proteinExistence type="predicted"/>
<keyword evidence="6" id="KW-1185">Reference proteome</keyword>
<dbReference type="AlphaFoldDB" id="A0A087GQX4"/>
<dbReference type="Proteomes" id="UP000029120">
    <property type="component" value="Chromosome 6"/>
</dbReference>
<keyword evidence="3" id="KW-0862">Zinc</keyword>
<evidence type="ECO:0000256" key="1">
    <source>
        <dbReference type="ARBA" id="ARBA00022723"/>
    </source>
</evidence>
<dbReference type="EMBL" id="CM002874">
    <property type="protein sequence ID" value="KFK32276.1"/>
    <property type="molecule type" value="Genomic_DNA"/>
</dbReference>
<name>A0A087GQX4_ARAAL</name>
<protein>
    <recommendedName>
        <fullName evidence="4">CW-type domain-containing protein</fullName>
    </recommendedName>
</protein>
<keyword evidence="1" id="KW-0479">Metal-binding</keyword>
<dbReference type="Pfam" id="PF07496">
    <property type="entry name" value="zf-CW"/>
    <property type="match status" value="1"/>
</dbReference>
<dbReference type="eggNOG" id="KOG4161">
    <property type="taxonomic scope" value="Eukaryota"/>
</dbReference>
<gene>
    <name evidence="5" type="ordered locus">AALP_Aa6g221300</name>
</gene>
<evidence type="ECO:0000313" key="5">
    <source>
        <dbReference type="EMBL" id="KFK32276.1"/>
    </source>
</evidence>
<evidence type="ECO:0000259" key="4">
    <source>
        <dbReference type="PROSITE" id="PS51050"/>
    </source>
</evidence>